<keyword evidence="1" id="KW-1133">Transmembrane helix</keyword>
<organism evidence="3 4">
    <name type="scientific">Aphanomyces euteiches</name>
    <dbReference type="NCBI Taxonomy" id="100861"/>
    <lineage>
        <taxon>Eukaryota</taxon>
        <taxon>Sar</taxon>
        <taxon>Stramenopiles</taxon>
        <taxon>Oomycota</taxon>
        <taxon>Saprolegniomycetes</taxon>
        <taxon>Saprolegniales</taxon>
        <taxon>Verrucalvaceae</taxon>
        <taxon>Aphanomyces</taxon>
    </lineage>
</organism>
<dbReference type="Gene3D" id="3.20.20.100">
    <property type="entry name" value="NADP-dependent oxidoreductase domain"/>
    <property type="match status" value="1"/>
</dbReference>
<feature type="transmembrane region" description="Helical" evidence="1">
    <location>
        <begin position="6"/>
        <end position="23"/>
    </location>
</feature>
<dbReference type="Proteomes" id="UP000481153">
    <property type="component" value="Unassembled WGS sequence"/>
</dbReference>
<dbReference type="SUPFAM" id="SSF51430">
    <property type="entry name" value="NAD(P)-linked oxidoreductase"/>
    <property type="match status" value="1"/>
</dbReference>
<dbReference type="InterPro" id="IPR036812">
    <property type="entry name" value="NAD(P)_OxRdtase_dom_sf"/>
</dbReference>
<dbReference type="Pfam" id="PF00248">
    <property type="entry name" value="Aldo_ket_red"/>
    <property type="match status" value="1"/>
</dbReference>
<dbReference type="VEuPathDB" id="FungiDB:AeMF1_007540"/>
<dbReference type="AlphaFoldDB" id="A0A6G0X580"/>
<protein>
    <recommendedName>
        <fullName evidence="2">NADP-dependent oxidoreductase domain-containing protein</fullName>
    </recommendedName>
</protein>
<gene>
    <name evidence="3" type="ORF">Ae201684_008303</name>
</gene>
<dbReference type="EMBL" id="VJMJ01000101">
    <property type="protein sequence ID" value="KAF0735090.1"/>
    <property type="molecule type" value="Genomic_DNA"/>
</dbReference>
<keyword evidence="1" id="KW-0812">Transmembrane</keyword>
<dbReference type="PANTHER" id="PTHR43827:SF8">
    <property type="entry name" value="ALDO_KETO REDUCTASE FAMILY PROTEIN"/>
    <property type="match status" value="1"/>
</dbReference>
<dbReference type="GO" id="GO:0016491">
    <property type="term" value="F:oxidoreductase activity"/>
    <property type="evidence" value="ECO:0007669"/>
    <property type="project" value="InterPro"/>
</dbReference>
<evidence type="ECO:0000313" key="4">
    <source>
        <dbReference type="Proteomes" id="UP000481153"/>
    </source>
</evidence>
<dbReference type="CDD" id="cd19071">
    <property type="entry name" value="AKR_AKR1-5-like"/>
    <property type="match status" value="1"/>
</dbReference>
<keyword evidence="1" id="KW-0472">Membrane</keyword>
<proteinExistence type="predicted"/>
<comment type="caution">
    <text evidence="3">The sequence shown here is derived from an EMBL/GenBank/DDBJ whole genome shotgun (WGS) entry which is preliminary data.</text>
</comment>
<dbReference type="PANTHER" id="PTHR43827">
    <property type="entry name" value="2,5-DIKETO-D-GLUCONIC ACID REDUCTASE"/>
    <property type="match status" value="1"/>
</dbReference>
<evidence type="ECO:0000256" key="1">
    <source>
        <dbReference type="SAM" id="Phobius"/>
    </source>
</evidence>
<evidence type="ECO:0000259" key="2">
    <source>
        <dbReference type="Pfam" id="PF00248"/>
    </source>
</evidence>
<feature type="domain" description="NADP-dependent oxidoreductase" evidence="2">
    <location>
        <begin position="47"/>
        <end position="302"/>
    </location>
</feature>
<dbReference type="PRINTS" id="PR00069">
    <property type="entry name" value="ALDKETRDTASE"/>
</dbReference>
<name>A0A6G0X580_9STRA</name>
<sequence length="310" mass="35041">MQSIAFFVVGSLVAVGILYLWLLEEESQAMTKIEMPKIMYGCAWKKERTAGLVIQAVQAGFRGIDTACQPKHYFEKGVGDALAKLYADGVVTRDQIFLQTKFTSLNGQDRNQPLPYDPSASLHDQVHQSFATSMINLQTDYVDSLVLHGPLNTHERTMQVWRAMEELHRDGKARRIGVSNMYDPEAFIRLYHEAAIPPSVLQNRFYGESSYDTELRRFCRAYGVQYQSFWTLTGNPQLVHGPDVTAIATRLGKTNEQVWYRFVMALGIVPLSGTTNVQHMTDDLAVENIALTRDDLARLATLIRDEPDFA</sequence>
<accession>A0A6G0X580</accession>
<evidence type="ECO:0000313" key="3">
    <source>
        <dbReference type="EMBL" id="KAF0735090.1"/>
    </source>
</evidence>
<dbReference type="InterPro" id="IPR020471">
    <property type="entry name" value="AKR"/>
</dbReference>
<reference evidence="3 4" key="1">
    <citation type="submission" date="2019-07" db="EMBL/GenBank/DDBJ databases">
        <title>Genomics analysis of Aphanomyces spp. identifies a new class of oomycete effector associated with host adaptation.</title>
        <authorList>
            <person name="Gaulin E."/>
        </authorList>
    </citation>
    <scope>NUCLEOTIDE SEQUENCE [LARGE SCALE GENOMIC DNA]</scope>
    <source>
        <strain evidence="3 4">ATCC 201684</strain>
    </source>
</reference>
<dbReference type="InterPro" id="IPR023210">
    <property type="entry name" value="NADP_OxRdtase_dom"/>
</dbReference>
<keyword evidence="4" id="KW-1185">Reference proteome</keyword>